<dbReference type="GO" id="GO:0003824">
    <property type="term" value="F:catalytic activity"/>
    <property type="evidence" value="ECO:0007669"/>
    <property type="project" value="InterPro"/>
</dbReference>
<dbReference type="GO" id="GO:0015420">
    <property type="term" value="F:ABC-type vitamin B12 transporter activity"/>
    <property type="evidence" value="ECO:0007669"/>
    <property type="project" value="UniProtKB-UniRule"/>
</dbReference>
<dbReference type="CDD" id="cd05389">
    <property type="entry name" value="CobQ_N"/>
    <property type="match status" value="1"/>
</dbReference>
<dbReference type="InParanoid" id="A0A0D2J1R0"/>
<comment type="caution">
    <text evidence="7">The sequence shown here is derived from an EMBL/GenBank/DDBJ whole genome shotgun (WGS) entry which is preliminary data.</text>
</comment>
<dbReference type="CDD" id="cd01750">
    <property type="entry name" value="GATase1_CobQ"/>
    <property type="match status" value="1"/>
</dbReference>
<reference evidence="7 8" key="1">
    <citation type="submission" date="2013-11" db="EMBL/GenBank/DDBJ databases">
        <title>Metagenomic analysis of a methanogenic consortium involved in long chain n-alkane degradation.</title>
        <authorList>
            <person name="Davidova I.A."/>
            <person name="Callaghan A.V."/>
            <person name="Wawrik B."/>
            <person name="Pruitt S."/>
            <person name="Marks C."/>
            <person name="Duncan K.E."/>
            <person name="Suflita J.M."/>
        </authorList>
    </citation>
    <scope>NUCLEOTIDE SEQUENCE [LARGE SCALE GENOMIC DNA]</scope>
    <source>
        <strain evidence="7 8">SPR</strain>
    </source>
</reference>
<dbReference type="RefSeq" id="WP_231688347.1">
    <property type="nucleotide sequence ID" value="NZ_AZAC01000034.1"/>
</dbReference>
<comment type="pathway">
    <text evidence="1 4">Cofactor biosynthesis; adenosylcobalamin biosynthesis.</text>
</comment>
<dbReference type="InterPro" id="IPR029062">
    <property type="entry name" value="Class_I_gatase-like"/>
</dbReference>
<dbReference type="Gene3D" id="3.40.50.300">
    <property type="entry name" value="P-loop containing nucleotide triphosphate hydrolases"/>
    <property type="match status" value="1"/>
</dbReference>
<evidence type="ECO:0000259" key="5">
    <source>
        <dbReference type="Pfam" id="PF01656"/>
    </source>
</evidence>
<sequence>MGQKTKSYRPLMVVGTGSHVGKSVLCAGLCRIFRQMGVKVAPFKAQNMALNSGITPEGGEMGRAQITQAEAAGVTPHVDMNPILLKPTSDVGSQVVLLGQVLGNYKGVNYYKLKSGLVPKVMAAFERLKNAYELVVLEGAGSCAEVNLKKNDLVNMSMALRARAKVLIVADIDAGGVFAQVLGTLDLLPPEERELVAGIVINKFRGDPALFQEGIRFIEEKGGKPVLGLVPHFDHIQLPQEDGVALERGELTSKAGSIRVGVVRLSHISNYTDADVLASEEAVELHWVDSPAQLAGLDLLILPGTKNTLAALAGLKKSGLYQAIPKFHDLGGRILGLCGGYQLLGEEISDPMGVEGPPSREKGLGLLDISTEMKGEKTTTRARALCLDDLPFSVDGVISGYEIHMGNTEPLGRSRPALKIISRLDRDLDLEEGQVSQSGRVVGTYLHGLLDNDSLRAALLSWAAGTDEDFTAGFDYAGFKDRQYDLLAEHLRQHLKLEELARAIEI</sequence>
<dbReference type="STRING" id="1429043.X474_20420"/>
<dbReference type="PANTHER" id="PTHR21343">
    <property type="entry name" value="DETHIOBIOTIN SYNTHETASE"/>
    <property type="match status" value="1"/>
</dbReference>
<dbReference type="Pfam" id="PF01656">
    <property type="entry name" value="CbiA"/>
    <property type="match status" value="1"/>
</dbReference>
<protein>
    <recommendedName>
        <fullName evidence="4">Cobyric acid synthase</fullName>
    </recommendedName>
</protein>
<dbReference type="UniPathway" id="UPA00148"/>
<dbReference type="InterPro" id="IPR011698">
    <property type="entry name" value="GATase_3"/>
</dbReference>
<dbReference type="PANTHER" id="PTHR21343:SF1">
    <property type="entry name" value="COBYRIC ACID SYNTHASE"/>
    <property type="match status" value="1"/>
</dbReference>
<dbReference type="InterPro" id="IPR027417">
    <property type="entry name" value="P-loop_NTPase"/>
</dbReference>
<dbReference type="SUPFAM" id="SSF52540">
    <property type="entry name" value="P-loop containing nucleoside triphosphate hydrolases"/>
    <property type="match status" value="1"/>
</dbReference>
<dbReference type="NCBIfam" id="NF001989">
    <property type="entry name" value="PRK00784.1"/>
    <property type="match status" value="1"/>
</dbReference>
<comment type="function">
    <text evidence="4">Catalyzes amidations at positions B, D, E, and G on adenosylcobyrinic A,C-diamide. NH(2) groups are provided by glutamine, and one molecule of ATP is hydrogenolyzed for each amidation.</text>
</comment>
<comment type="similarity">
    <text evidence="4">Belongs to the CobB/CobQ family. CobQ subfamily.</text>
</comment>
<evidence type="ECO:0000256" key="4">
    <source>
        <dbReference type="HAMAP-Rule" id="MF_00028"/>
    </source>
</evidence>
<proteinExistence type="inferred from homology"/>
<dbReference type="Proteomes" id="UP000032233">
    <property type="component" value="Unassembled WGS sequence"/>
</dbReference>
<evidence type="ECO:0000313" key="8">
    <source>
        <dbReference type="Proteomes" id="UP000032233"/>
    </source>
</evidence>
<evidence type="ECO:0000313" key="7">
    <source>
        <dbReference type="EMBL" id="KIX12154.1"/>
    </source>
</evidence>
<feature type="active site" evidence="4">
    <location>
        <position position="447"/>
    </location>
</feature>
<name>A0A0D2J1R0_9BACT</name>
<organism evidence="7 8">
    <name type="scientific">Dethiosulfatarculus sandiegensis</name>
    <dbReference type="NCBI Taxonomy" id="1429043"/>
    <lineage>
        <taxon>Bacteria</taxon>
        <taxon>Pseudomonadati</taxon>
        <taxon>Thermodesulfobacteriota</taxon>
        <taxon>Desulfarculia</taxon>
        <taxon>Desulfarculales</taxon>
        <taxon>Desulfarculaceae</taxon>
        <taxon>Dethiosulfatarculus</taxon>
    </lineage>
</organism>
<dbReference type="GO" id="GO:0009236">
    <property type="term" value="P:cobalamin biosynthetic process"/>
    <property type="evidence" value="ECO:0007669"/>
    <property type="project" value="UniProtKB-UniRule"/>
</dbReference>
<dbReference type="HAMAP" id="MF_00028">
    <property type="entry name" value="CobQ"/>
    <property type="match status" value="1"/>
</dbReference>
<dbReference type="InterPro" id="IPR047045">
    <property type="entry name" value="CobQ_N"/>
</dbReference>
<keyword evidence="2 4" id="KW-0169">Cobalamin biosynthesis</keyword>
<accession>A0A0D2J1R0</accession>
<dbReference type="AlphaFoldDB" id="A0A0D2J1R0"/>
<dbReference type="PROSITE" id="PS51274">
    <property type="entry name" value="GATASE_COBBQ"/>
    <property type="match status" value="1"/>
</dbReference>
<dbReference type="PATRIC" id="fig|1429043.3.peg.4328"/>
<dbReference type="Gene3D" id="3.40.50.880">
    <property type="match status" value="1"/>
</dbReference>
<dbReference type="InterPro" id="IPR004459">
    <property type="entry name" value="CobQ_synth"/>
</dbReference>
<dbReference type="InterPro" id="IPR002586">
    <property type="entry name" value="CobQ/CobB/MinD/ParA_Nub-bd_dom"/>
</dbReference>
<keyword evidence="3 4" id="KW-0315">Glutamine amidotransferase</keyword>
<keyword evidence="8" id="KW-1185">Reference proteome</keyword>
<dbReference type="InterPro" id="IPR033949">
    <property type="entry name" value="CobQ_GATase1"/>
</dbReference>
<evidence type="ECO:0000256" key="1">
    <source>
        <dbReference type="ARBA" id="ARBA00004953"/>
    </source>
</evidence>
<evidence type="ECO:0000259" key="6">
    <source>
        <dbReference type="Pfam" id="PF07685"/>
    </source>
</evidence>
<evidence type="ECO:0000256" key="2">
    <source>
        <dbReference type="ARBA" id="ARBA00022573"/>
    </source>
</evidence>
<feature type="active site" description="Nucleophile" evidence="4">
    <location>
        <position position="338"/>
    </location>
</feature>
<evidence type="ECO:0000256" key="3">
    <source>
        <dbReference type="ARBA" id="ARBA00022962"/>
    </source>
</evidence>
<feature type="domain" description="CobQ/CobB/MinD/ParA nucleotide binding" evidence="5">
    <location>
        <begin position="11"/>
        <end position="236"/>
    </location>
</feature>
<dbReference type="NCBIfam" id="TIGR00313">
    <property type="entry name" value="cobQ"/>
    <property type="match status" value="1"/>
</dbReference>
<gene>
    <name evidence="4" type="primary">cobQ</name>
    <name evidence="7" type="ORF">X474_20420</name>
</gene>
<dbReference type="SUPFAM" id="SSF52317">
    <property type="entry name" value="Class I glutamine amidotransferase-like"/>
    <property type="match status" value="1"/>
</dbReference>
<feature type="domain" description="CobB/CobQ-like glutamine amidotransferase" evidence="6">
    <location>
        <begin position="259"/>
        <end position="453"/>
    </location>
</feature>
<dbReference type="EMBL" id="AZAC01000034">
    <property type="protein sequence ID" value="KIX12154.1"/>
    <property type="molecule type" value="Genomic_DNA"/>
</dbReference>
<dbReference type="Pfam" id="PF07685">
    <property type="entry name" value="GATase_3"/>
    <property type="match status" value="1"/>
</dbReference>